<comment type="caution">
    <text evidence="2">The sequence shown here is derived from an EMBL/GenBank/DDBJ whole genome shotgun (WGS) entry which is preliminary data.</text>
</comment>
<name>A0A6V8MD79_9BACT</name>
<protein>
    <submittedName>
        <fullName evidence="2">Uncharacterized protein</fullName>
    </submittedName>
</protein>
<gene>
    <name evidence="2" type="ORF">GMST_02320</name>
</gene>
<proteinExistence type="predicted"/>
<dbReference type="RefSeq" id="WP_183352764.1">
    <property type="nucleotide sequence ID" value="NZ_BLXX01000001.1"/>
</dbReference>
<dbReference type="EMBL" id="BLXX01000001">
    <property type="protein sequence ID" value="GFO57907.1"/>
    <property type="molecule type" value="Genomic_DNA"/>
</dbReference>
<reference evidence="3" key="1">
    <citation type="submission" date="2020-06" db="EMBL/GenBank/DDBJ databases">
        <title>Draft genomic sequence of Geomonas sp. Red330.</title>
        <authorList>
            <person name="Itoh H."/>
            <person name="Zhenxing X."/>
            <person name="Ushijima N."/>
            <person name="Masuda Y."/>
            <person name="Shiratori Y."/>
            <person name="Senoo K."/>
        </authorList>
    </citation>
    <scope>NUCLEOTIDE SEQUENCE [LARGE SCALE GENOMIC DNA]</scope>
    <source>
        <strain evidence="3">Red330</strain>
    </source>
</reference>
<evidence type="ECO:0000313" key="2">
    <source>
        <dbReference type="EMBL" id="GFO57907.1"/>
    </source>
</evidence>
<evidence type="ECO:0000256" key="1">
    <source>
        <dbReference type="SAM" id="MobiDB-lite"/>
    </source>
</evidence>
<keyword evidence="3" id="KW-1185">Reference proteome</keyword>
<dbReference type="Proteomes" id="UP000556026">
    <property type="component" value="Unassembled WGS sequence"/>
</dbReference>
<accession>A0A6V8MD79</accession>
<feature type="region of interest" description="Disordered" evidence="1">
    <location>
        <begin position="12"/>
        <end position="32"/>
    </location>
</feature>
<organism evidence="2 3">
    <name type="scientific">Geomonas silvestris</name>
    <dbReference type="NCBI Taxonomy" id="2740184"/>
    <lineage>
        <taxon>Bacteria</taxon>
        <taxon>Pseudomonadati</taxon>
        <taxon>Thermodesulfobacteriota</taxon>
        <taxon>Desulfuromonadia</taxon>
        <taxon>Geobacterales</taxon>
        <taxon>Geobacteraceae</taxon>
        <taxon>Geomonas</taxon>
    </lineage>
</organism>
<evidence type="ECO:0000313" key="3">
    <source>
        <dbReference type="Proteomes" id="UP000556026"/>
    </source>
</evidence>
<dbReference type="AlphaFoldDB" id="A0A6V8MD79"/>
<sequence length="494" mass="54004">MGIFSKFFGFKPDTAKPDGASSSVPASVRDDVPADDPGRIKVFDESGREFFIGKNQWLDNVLLANLDRHRDQPDELHCLLVKALNDGFSAELIPYAEHLYNTDPLVARGTTLLGLVYLASDRAVDAQLLLEEYLEEEGDDAAVSTALAKVRCHLSDRERAEEDPFCDLEFVSETGDEFSSLPELQPEPDEEPAPLGAAADPVGAAGLTTLTIEGPLWMRQRSPFAKLLAPKSSTAPRFMVLGSTVLGAEAVETGRATRLSRALPLLLAEVIHLASDAVGVALIPWAQGEGFAVFDTPCSDDVLCKMAGSEGDAPDYLLGVTIDQASPRGTLTIRLVRTVDGMRLAEKTVAVDERGGDWIYQVCTELTKLLAAKAGVRMTSAPSWYHLPIEAHVADYLMRLEQQLSLSCLNLDFLEGAALRGERDILDGVFRLCMDQPRNATVRMLCAQTLRLMNKVRPELLPAYRDRAGRLQRDYPVAREITALVDGALYEVFG</sequence>